<evidence type="ECO:0000313" key="1">
    <source>
        <dbReference type="EMBL" id="MCJ8747567.1"/>
    </source>
</evidence>
<comment type="caution">
    <text evidence="1">The sequence shown here is derived from an EMBL/GenBank/DDBJ whole genome shotgun (WGS) entry which is preliminary data.</text>
</comment>
<evidence type="ECO:0000313" key="2">
    <source>
        <dbReference type="Proteomes" id="UP000830395"/>
    </source>
</evidence>
<dbReference type="EMBL" id="CM040999">
    <property type="protein sequence ID" value="MCJ8747567.1"/>
    <property type="molecule type" value="Genomic_DNA"/>
</dbReference>
<protein>
    <submittedName>
        <fullName evidence="1">Uncharacterized protein</fullName>
    </submittedName>
</protein>
<keyword evidence="2" id="KW-1185">Reference proteome</keyword>
<sequence length="116" mass="12168">MSRVYAAYFTISREVLGMKHGMRVTPSRRQGGGAWLGGAGRARAAAAAALGKEEEAEDGGATPLKLSVKDATSADPFVSPCSDPVEGVSTVQTSMRLLASSFISRLRRAPLPLTEC</sequence>
<gene>
    <name evidence="1" type="ORF">PDJAM_G00154980</name>
</gene>
<proteinExistence type="predicted"/>
<organism evidence="1 2">
    <name type="scientific">Pangasius djambal</name>
    <dbReference type="NCBI Taxonomy" id="1691987"/>
    <lineage>
        <taxon>Eukaryota</taxon>
        <taxon>Metazoa</taxon>
        <taxon>Chordata</taxon>
        <taxon>Craniata</taxon>
        <taxon>Vertebrata</taxon>
        <taxon>Euteleostomi</taxon>
        <taxon>Actinopterygii</taxon>
        <taxon>Neopterygii</taxon>
        <taxon>Teleostei</taxon>
        <taxon>Ostariophysi</taxon>
        <taxon>Siluriformes</taxon>
        <taxon>Pangasiidae</taxon>
        <taxon>Pangasius</taxon>
    </lineage>
</organism>
<name>A0ACC5ZI79_9TELE</name>
<dbReference type="Proteomes" id="UP000830395">
    <property type="component" value="Chromosome 25"/>
</dbReference>
<accession>A0ACC5ZI79</accession>
<reference evidence="1" key="1">
    <citation type="submission" date="2020-02" db="EMBL/GenBank/DDBJ databases">
        <title>Genome sequencing of the panga catfish, Pangasius djambal.</title>
        <authorList>
            <person name="Wen M."/>
            <person name="Zahm M."/>
            <person name="Roques C."/>
            <person name="Cabau C."/>
            <person name="Klopp C."/>
            <person name="Donnadieu C."/>
            <person name="Jouanno E."/>
            <person name="Avarre J.-C."/>
            <person name="Campet M."/>
            <person name="Ha T."/>
            <person name="Dugue R."/>
            <person name="Lampietro C."/>
            <person name="Louis A."/>
            <person name="Herpin A."/>
            <person name="Echchiki A."/>
            <person name="Berthelot C."/>
            <person name="Parey E."/>
            <person name="Roest-Crollius H."/>
            <person name="Braasch I."/>
            <person name="Postlethwait J.H."/>
            <person name="Bobe J."/>
            <person name="Montfort J."/>
            <person name="Bouchez O."/>
            <person name="Begum T."/>
            <person name="Schartl M."/>
            <person name="Gustiano R."/>
            <person name="Guiguen Y."/>
        </authorList>
    </citation>
    <scope>NUCLEOTIDE SEQUENCE</scope>
    <source>
        <strain evidence="1">Pdj_M5554</strain>
    </source>
</reference>